<feature type="domain" description="Apea-like HEPN" evidence="1">
    <location>
        <begin position="129"/>
        <end position="260"/>
    </location>
</feature>
<dbReference type="RefSeq" id="WP_349205437.1">
    <property type="nucleotide sequence ID" value="NZ_JBBMFN010000097.1"/>
</dbReference>
<keyword evidence="4" id="KW-1185">Reference proteome</keyword>
<accession>A0ABV1F4S2</accession>
<organism evidence="3 4">
    <name type="scientific">Niallia hominis</name>
    <dbReference type="NCBI Taxonomy" id="3133173"/>
    <lineage>
        <taxon>Bacteria</taxon>
        <taxon>Bacillati</taxon>
        <taxon>Bacillota</taxon>
        <taxon>Bacilli</taxon>
        <taxon>Bacillales</taxon>
        <taxon>Bacillaceae</taxon>
        <taxon>Niallia</taxon>
    </lineage>
</organism>
<dbReference type="EMBL" id="JBBMFN010000097">
    <property type="protein sequence ID" value="MEQ2468369.1"/>
    <property type="molecule type" value="Genomic_DNA"/>
</dbReference>
<sequence length="288" mass="34845">MIVESKSLQRLKWFMSKAKQMKRLIEIAMAEPFSFDKVILESPEIYYEFDDDVKHSRPIEVIHAFKESISKNKNKRRRLRHDFLFSLNELRNANFSKWQEISSIMEPIIELYIDSIYNEKLSISRHFQNMVQALETYHSRRICNTLPDFKKRVEQLISIRPKGFRDEDRKFLLNGSHKYVTLRSRLADLLIADYTFYFYTVDINHLDFPKVIADTRNYYTHYDKKLEDRALKGEDLINGFYILRNILEFYLLQEFGFEEEFIHERIRERIKPIIISNDVKKADKNKQY</sequence>
<dbReference type="InterPro" id="IPR041229">
    <property type="entry name" value="HEPN_Apea"/>
</dbReference>
<dbReference type="Proteomes" id="UP001465426">
    <property type="component" value="Unassembled WGS sequence"/>
</dbReference>
<dbReference type="Pfam" id="PF18862">
    <property type="entry name" value="ApeA_NTD1"/>
    <property type="match status" value="1"/>
</dbReference>
<dbReference type="InterPro" id="IPR041223">
    <property type="entry name" value="ApeA_NTD"/>
</dbReference>
<evidence type="ECO:0000259" key="2">
    <source>
        <dbReference type="Pfam" id="PF18862"/>
    </source>
</evidence>
<evidence type="ECO:0000259" key="1">
    <source>
        <dbReference type="Pfam" id="PF18739"/>
    </source>
</evidence>
<evidence type="ECO:0000313" key="4">
    <source>
        <dbReference type="Proteomes" id="UP001465426"/>
    </source>
</evidence>
<feature type="domain" description="ApeA N-terminal" evidence="2">
    <location>
        <begin position="2"/>
        <end position="98"/>
    </location>
</feature>
<name>A0ABV1F4S2_9BACI</name>
<protein>
    <submittedName>
        <fullName evidence="3">HEPN domain-containing protein</fullName>
    </submittedName>
</protein>
<evidence type="ECO:0000313" key="3">
    <source>
        <dbReference type="EMBL" id="MEQ2468369.1"/>
    </source>
</evidence>
<reference evidence="3 4" key="1">
    <citation type="submission" date="2024-03" db="EMBL/GenBank/DDBJ databases">
        <title>Human intestinal bacterial collection.</title>
        <authorList>
            <person name="Pauvert C."/>
            <person name="Hitch T.C.A."/>
            <person name="Clavel T."/>
        </authorList>
    </citation>
    <scope>NUCLEOTIDE SEQUENCE [LARGE SCALE GENOMIC DNA]</scope>
    <source>
        <strain evidence="3 4">CLA-SR-H024</strain>
    </source>
</reference>
<gene>
    <name evidence="3" type="ORF">WMO63_22205</name>
</gene>
<comment type="caution">
    <text evidence="3">The sequence shown here is derived from an EMBL/GenBank/DDBJ whole genome shotgun (WGS) entry which is preliminary data.</text>
</comment>
<dbReference type="Pfam" id="PF18739">
    <property type="entry name" value="HEPN_Apea"/>
    <property type="match status" value="1"/>
</dbReference>
<proteinExistence type="predicted"/>